<sequence>MVSIRLVEAFRFSWDRRVVLGIFGVLRIFAEYNPAIPDCPKRIGRELNSFASKVRGKASLNLFAFLSASSADGCDPSFFARCFAGLKVGPPLGDFPYLFVAGFGA</sequence>
<dbReference type="EMBL" id="CAADEW010000046">
    <property type="protein sequence ID" value="VFJ54232.1"/>
    <property type="molecule type" value="Genomic_DNA"/>
</dbReference>
<gene>
    <name evidence="1" type="ORF">BECKFW1821A_GA0114235_104619</name>
</gene>
<proteinExistence type="predicted"/>
<reference evidence="1" key="1">
    <citation type="submission" date="2019-02" db="EMBL/GenBank/DDBJ databases">
        <authorList>
            <person name="Gruber-Vodicka R. H."/>
            <person name="Seah K. B. B."/>
        </authorList>
    </citation>
    <scope>NUCLEOTIDE SEQUENCE</scope>
    <source>
        <strain evidence="1">BECK_BZ15</strain>
    </source>
</reference>
<name>A0A450SKY1_9GAMM</name>
<dbReference type="AlphaFoldDB" id="A0A450SKY1"/>
<evidence type="ECO:0000313" key="1">
    <source>
        <dbReference type="EMBL" id="VFJ54232.1"/>
    </source>
</evidence>
<protein>
    <submittedName>
        <fullName evidence="1">Uncharacterized protein</fullName>
    </submittedName>
</protein>
<organism evidence="1">
    <name type="scientific">Candidatus Kentrum sp. FW</name>
    <dbReference type="NCBI Taxonomy" id="2126338"/>
    <lineage>
        <taxon>Bacteria</taxon>
        <taxon>Pseudomonadati</taxon>
        <taxon>Pseudomonadota</taxon>
        <taxon>Gammaproteobacteria</taxon>
        <taxon>Candidatus Kentrum</taxon>
    </lineage>
</organism>
<accession>A0A450SKY1</accession>